<gene>
    <name evidence="1" type="ORF">LCPAC201_00110</name>
</gene>
<sequence>MIQAEETDQVLGDSDSWKIKQEKDLEREKFLKIYTSLGANIDPEPGQNFLVLVYLLQNPPHDGVHGSMFPVAVYSTRQQAERKSAQLCSRHHVDSVRIYLMTDWNDINEKCPIGRVKYATSDSNLVSLQDINHQKKVDQYKEEVKLRDQIEEEHLRSDKSGTIEHYQYSWYRAVKHKSKIEYLQRQLTETEKSYQKSIEAIREDFKLKPSLDQSWLPDLETKLVKRKEEDVYNAIVSGYTKLRDEILEIGKNKEQGKD</sequence>
<reference evidence="1" key="1">
    <citation type="journal article" date="2019" name="MBio">
        <title>Virus Genomes from Deep Sea Sediments Expand the Ocean Megavirome and Support Independent Origins of Viral Gigantism.</title>
        <authorList>
            <person name="Backstrom D."/>
            <person name="Yutin N."/>
            <person name="Jorgensen S.L."/>
            <person name="Dharamshi J."/>
            <person name="Homa F."/>
            <person name="Zaremba-Niedwiedzka K."/>
            <person name="Spang A."/>
            <person name="Wolf Y.I."/>
            <person name="Koonin E.V."/>
            <person name="Ettema T.J."/>
        </authorList>
    </citation>
    <scope>NUCLEOTIDE SEQUENCE</scope>
</reference>
<dbReference type="EMBL" id="MK500498">
    <property type="protein sequence ID" value="QBK90710.1"/>
    <property type="molecule type" value="Genomic_DNA"/>
</dbReference>
<evidence type="ECO:0000313" key="1">
    <source>
        <dbReference type="EMBL" id="QBK90710.1"/>
    </source>
</evidence>
<accession>A0A481Z6J1</accession>
<proteinExistence type="predicted"/>
<organism evidence="1">
    <name type="scientific">Pithovirus LCPAC201</name>
    <dbReference type="NCBI Taxonomy" id="2506591"/>
    <lineage>
        <taxon>Viruses</taxon>
        <taxon>Pithoviruses</taxon>
    </lineage>
</organism>
<name>A0A481Z6J1_9VIRU</name>
<protein>
    <submittedName>
        <fullName evidence="1">Uncharacterized protein</fullName>
    </submittedName>
</protein>